<dbReference type="InterPro" id="IPR023214">
    <property type="entry name" value="HAD_sf"/>
</dbReference>
<accession>A0A3A5MEK2</accession>
<dbReference type="Proteomes" id="UP000272560">
    <property type="component" value="Unassembled WGS sequence"/>
</dbReference>
<evidence type="ECO:0000313" key="1">
    <source>
        <dbReference type="EMBL" id="RJT80058.1"/>
    </source>
</evidence>
<dbReference type="EMBL" id="QZVT01000004">
    <property type="protein sequence ID" value="RJT80058.1"/>
    <property type="molecule type" value="Genomic_DNA"/>
</dbReference>
<protein>
    <submittedName>
        <fullName evidence="1">HAD family phosphatase</fullName>
    </submittedName>
</protein>
<dbReference type="RefSeq" id="WP_120148705.1">
    <property type="nucleotide sequence ID" value="NZ_QZVT01000004.1"/>
</dbReference>
<dbReference type="InterPro" id="IPR023198">
    <property type="entry name" value="PGP-like_dom2"/>
</dbReference>
<dbReference type="AlphaFoldDB" id="A0A3A5MEK2"/>
<dbReference type="OrthoDB" id="4933998at2"/>
<organism evidence="1 2">
    <name type="scientific">Arthrobacter cheniae</name>
    <dbReference type="NCBI Taxonomy" id="1258888"/>
    <lineage>
        <taxon>Bacteria</taxon>
        <taxon>Bacillati</taxon>
        <taxon>Actinomycetota</taxon>
        <taxon>Actinomycetes</taxon>
        <taxon>Micrococcales</taxon>
        <taxon>Micrococcaceae</taxon>
        <taxon>Arthrobacter</taxon>
    </lineage>
</organism>
<comment type="caution">
    <text evidence="1">The sequence shown here is derived from an EMBL/GenBank/DDBJ whole genome shotgun (WGS) entry which is preliminary data.</text>
</comment>
<proteinExistence type="predicted"/>
<gene>
    <name evidence="1" type="ORF">D6T63_09275</name>
</gene>
<dbReference type="Gene3D" id="3.40.50.1000">
    <property type="entry name" value="HAD superfamily/HAD-like"/>
    <property type="match status" value="1"/>
</dbReference>
<evidence type="ECO:0000313" key="2">
    <source>
        <dbReference type="Proteomes" id="UP000272560"/>
    </source>
</evidence>
<dbReference type="InterPro" id="IPR036412">
    <property type="entry name" value="HAD-like_sf"/>
</dbReference>
<dbReference type="SUPFAM" id="SSF56784">
    <property type="entry name" value="HAD-like"/>
    <property type="match status" value="1"/>
</dbReference>
<sequence>MVDWGRDSDELISAMIIQGTGARVIWDFDGVVAHTEPLHEDSFRELARRRGYHFADDFFADLIGNTEHWIWCRLIERGFPAETGQIQGLYSERAVVVAEAAKRSLEPSWVASRLMPALSGVAAQQTVVSNGNPDLIEELLQSWNLARYVDVARRGPTEDKEVVFRAHCLLPCVVLEDSDHYLGIGRELGAFTVGVRHSHNPRATLNADVTTAL</sequence>
<keyword evidence="2" id="KW-1185">Reference proteome</keyword>
<reference evidence="1 2" key="1">
    <citation type="submission" date="2018-09" db="EMBL/GenBank/DDBJ databases">
        <title>Novel species of Arthrobacter.</title>
        <authorList>
            <person name="Liu Q."/>
            <person name="Xin Y.-H."/>
        </authorList>
    </citation>
    <scope>NUCLEOTIDE SEQUENCE [LARGE SCALE GENOMIC DNA]</scope>
    <source>
        <strain evidence="1 2">Hz2</strain>
    </source>
</reference>
<name>A0A3A5MEK2_9MICC</name>
<dbReference type="Gene3D" id="1.10.150.240">
    <property type="entry name" value="Putative phosphatase, domain 2"/>
    <property type="match status" value="1"/>
</dbReference>